<dbReference type="SUPFAM" id="SSF100950">
    <property type="entry name" value="NagB/RpiA/CoA transferase-like"/>
    <property type="match status" value="1"/>
</dbReference>
<evidence type="ECO:0000259" key="1">
    <source>
        <dbReference type="Pfam" id="PF01182"/>
    </source>
</evidence>
<dbReference type="EMBL" id="UGPG01000001">
    <property type="protein sequence ID" value="STY44040.1"/>
    <property type="molecule type" value="Genomic_DNA"/>
</dbReference>
<dbReference type="InterPro" id="IPR052960">
    <property type="entry name" value="GlcN6P_deaminase-like"/>
</dbReference>
<dbReference type="Proteomes" id="UP000254879">
    <property type="component" value="Unassembled WGS sequence"/>
</dbReference>
<dbReference type="Pfam" id="PF01182">
    <property type="entry name" value="Glucosamine_iso"/>
    <property type="match status" value="1"/>
</dbReference>
<evidence type="ECO:0000313" key="3">
    <source>
        <dbReference type="Proteomes" id="UP000254879"/>
    </source>
</evidence>
<gene>
    <name evidence="2" type="primary">nagB_2</name>
    <name evidence="2" type="ORF">NCTC10815_01356</name>
</gene>
<name>A0A378MCF7_LISGR</name>
<sequence length="236" mass="26164">MKWIVAENYGELSELAAEMVVGEMLTKQKRVNLAITAGTTPIGMYERLTTKVKGKNYLDHVHYYNFDEIPYKSGKQEGITLSDLRRLYFSPAAIAEEQIEILNEKNYQQHDAKIASDGGLDAIVLGIGTDGHYCGNLPGTTRFTDFTTEVPCDERLKKIIVGHFEDAAENPDSYVTLGPRSVMAAKHIILLASGVKKSEAMQRFYHGEVTEAFPASILKMHPNITVIVDKAAGKLI</sequence>
<dbReference type="PANTHER" id="PTHR42892:SF1">
    <property type="entry name" value="GLUCOSAMINE-6-PHOSPHATE ISOMERASE"/>
    <property type="match status" value="1"/>
</dbReference>
<dbReference type="GO" id="GO:0005975">
    <property type="term" value="P:carbohydrate metabolic process"/>
    <property type="evidence" value="ECO:0007669"/>
    <property type="project" value="InterPro"/>
</dbReference>
<reference evidence="2 3" key="1">
    <citation type="submission" date="2018-06" db="EMBL/GenBank/DDBJ databases">
        <authorList>
            <consortium name="Pathogen Informatics"/>
            <person name="Doyle S."/>
        </authorList>
    </citation>
    <scope>NUCLEOTIDE SEQUENCE [LARGE SCALE GENOMIC DNA]</scope>
    <source>
        <strain evidence="3">NCTC 10815</strain>
    </source>
</reference>
<evidence type="ECO:0000313" key="2">
    <source>
        <dbReference type="EMBL" id="STY44040.1"/>
    </source>
</evidence>
<dbReference type="RefSeq" id="WP_115345832.1">
    <property type="nucleotide sequence ID" value="NZ_UGPG01000001.1"/>
</dbReference>
<dbReference type="GO" id="GO:0004342">
    <property type="term" value="F:glucosamine-6-phosphate deaminase activity"/>
    <property type="evidence" value="ECO:0007669"/>
    <property type="project" value="UniProtKB-EC"/>
</dbReference>
<dbReference type="EC" id="3.5.99.6" evidence="2"/>
<protein>
    <submittedName>
        <fullName evidence="2">Glucosamine-6-phosphate deaminase</fullName>
        <ecNumber evidence="2">3.5.99.6</ecNumber>
    </submittedName>
</protein>
<accession>A0A378MCF7</accession>
<organism evidence="2 3">
    <name type="scientific">Listeria grayi</name>
    <name type="common">Listeria murrayi</name>
    <dbReference type="NCBI Taxonomy" id="1641"/>
    <lineage>
        <taxon>Bacteria</taxon>
        <taxon>Bacillati</taxon>
        <taxon>Bacillota</taxon>
        <taxon>Bacilli</taxon>
        <taxon>Bacillales</taxon>
        <taxon>Listeriaceae</taxon>
        <taxon>Listeria</taxon>
    </lineage>
</organism>
<dbReference type="Gene3D" id="3.40.50.1360">
    <property type="match status" value="1"/>
</dbReference>
<dbReference type="AlphaFoldDB" id="A0A378MCF7"/>
<proteinExistence type="predicted"/>
<dbReference type="NCBIfam" id="NF009022">
    <property type="entry name" value="PRK12358.1"/>
    <property type="match status" value="1"/>
</dbReference>
<dbReference type="InterPro" id="IPR006148">
    <property type="entry name" value="Glc/Gal-6P_isomerase"/>
</dbReference>
<dbReference type="InterPro" id="IPR037171">
    <property type="entry name" value="NagB/RpiA_transferase-like"/>
</dbReference>
<dbReference type="PANTHER" id="PTHR42892">
    <property type="entry name" value="GLUCOSAMINE-6-PHOSPHATE DEAMINASE-LIKE PROTEIN BT_0258-RELATED"/>
    <property type="match status" value="1"/>
</dbReference>
<keyword evidence="2" id="KW-0378">Hydrolase</keyword>
<feature type="domain" description="Glucosamine/galactosamine-6-phosphate isomerase" evidence="1">
    <location>
        <begin position="21"/>
        <end position="219"/>
    </location>
</feature>